<dbReference type="InterPro" id="IPR003615">
    <property type="entry name" value="HNH_nuc"/>
</dbReference>
<gene>
    <name evidence="2" type="ORF">ACFYTF_29175</name>
</gene>
<dbReference type="GO" id="GO:0004519">
    <property type="term" value="F:endonuclease activity"/>
    <property type="evidence" value="ECO:0007669"/>
    <property type="project" value="UniProtKB-KW"/>
</dbReference>
<accession>A0ABW6PWW6</accession>
<dbReference type="Gene3D" id="1.10.30.50">
    <property type="match status" value="1"/>
</dbReference>
<dbReference type="Proteomes" id="UP001601444">
    <property type="component" value="Unassembled WGS sequence"/>
</dbReference>
<name>A0ABW6PWW6_9NOCA</name>
<organism evidence="2 3">
    <name type="scientific">Nocardia thailandica</name>
    <dbReference type="NCBI Taxonomy" id="257275"/>
    <lineage>
        <taxon>Bacteria</taxon>
        <taxon>Bacillati</taxon>
        <taxon>Actinomycetota</taxon>
        <taxon>Actinomycetes</taxon>
        <taxon>Mycobacteriales</taxon>
        <taxon>Nocardiaceae</taxon>
        <taxon>Nocardia</taxon>
    </lineage>
</organism>
<dbReference type="RefSeq" id="WP_387703100.1">
    <property type="nucleotide sequence ID" value="NZ_JBIAMX010000029.1"/>
</dbReference>
<keyword evidence="3" id="KW-1185">Reference proteome</keyword>
<comment type="caution">
    <text evidence="2">The sequence shown here is derived from an EMBL/GenBank/DDBJ whole genome shotgun (WGS) entry which is preliminary data.</text>
</comment>
<evidence type="ECO:0000313" key="3">
    <source>
        <dbReference type="Proteomes" id="UP001601444"/>
    </source>
</evidence>
<protein>
    <submittedName>
        <fullName evidence="2">HNH endonuclease</fullName>
    </submittedName>
</protein>
<feature type="domain" description="HNH" evidence="1">
    <location>
        <begin position="24"/>
        <end position="67"/>
    </location>
</feature>
<evidence type="ECO:0000313" key="2">
    <source>
        <dbReference type="EMBL" id="MFF0546916.1"/>
    </source>
</evidence>
<dbReference type="EMBL" id="JBIAMX010000029">
    <property type="protein sequence ID" value="MFF0546916.1"/>
    <property type="molecule type" value="Genomic_DNA"/>
</dbReference>
<evidence type="ECO:0000259" key="1">
    <source>
        <dbReference type="Pfam" id="PF01844"/>
    </source>
</evidence>
<dbReference type="Pfam" id="PF01844">
    <property type="entry name" value="HNH"/>
    <property type="match status" value="1"/>
</dbReference>
<keyword evidence="2" id="KW-0540">Nuclease</keyword>
<proteinExistence type="predicted"/>
<dbReference type="InterPro" id="IPR002711">
    <property type="entry name" value="HNH"/>
</dbReference>
<dbReference type="CDD" id="cd00085">
    <property type="entry name" value="HNHc"/>
    <property type="match status" value="1"/>
</dbReference>
<keyword evidence="2" id="KW-0378">Hydrolase</keyword>
<sequence length="122" mass="13633">MKRRNTGPSAEVIEMVRRRADNRCERCAWLLHAGGQIHHRVPRGMGGSRSAWINRPPNLVLLCPTCHAWAESYRASAMETGWLVLRRHDPAEVPVESLVHGRVLLHDNGSVSAVPKQKEATA</sequence>
<keyword evidence="2" id="KW-0255">Endonuclease</keyword>
<reference evidence="2 3" key="1">
    <citation type="submission" date="2024-10" db="EMBL/GenBank/DDBJ databases">
        <title>The Natural Products Discovery Center: Release of the First 8490 Sequenced Strains for Exploring Actinobacteria Biosynthetic Diversity.</title>
        <authorList>
            <person name="Kalkreuter E."/>
            <person name="Kautsar S.A."/>
            <person name="Yang D."/>
            <person name="Bader C.D."/>
            <person name="Teijaro C.N."/>
            <person name="Fluegel L."/>
            <person name="Davis C.M."/>
            <person name="Simpson J.R."/>
            <person name="Lauterbach L."/>
            <person name="Steele A.D."/>
            <person name="Gui C."/>
            <person name="Meng S."/>
            <person name="Li G."/>
            <person name="Viehrig K."/>
            <person name="Ye F."/>
            <person name="Su P."/>
            <person name="Kiefer A.F."/>
            <person name="Nichols A."/>
            <person name="Cepeda A.J."/>
            <person name="Yan W."/>
            <person name="Fan B."/>
            <person name="Jiang Y."/>
            <person name="Adhikari A."/>
            <person name="Zheng C.-J."/>
            <person name="Schuster L."/>
            <person name="Cowan T.M."/>
            <person name="Smanski M.J."/>
            <person name="Chevrette M.G."/>
            <person name="De Carvalho L.P.S."/>
            <person name="Shen B."/>
        </authorList>
    </citation>
    <scope>NUCLEOTIDE SEQUENCE [LARGE SCALE GENOMIC DNA]</scope>
    <source>
        <strain evidence="2 3">NPDC004045</strain>
    </source>
</reference>